<accession>A0A1H9W506</accession>
<organism evidence="8 9">
    <name type="scientific">Pedococcus cremeus</name>
    <dbReference type="NCBI Taxonomy" id="587636"/>
    <lineage>
        <taxon>Bacteria</taxon>
        <taxon>Bacillati</taxon>
        <taxon>Actinomycetota</taxon>
        <taxon>Actinomycetes</taxon>
        <taxon>Micrococcales</taxon>
        <taxon>Intrasporangiaceae</taxon>
        <taxon>Pedococcus</taxon>
    </lineage>
</organism>
<dbReference type="EC" id="3.1.26.5" evidence="6 7"/>
<dbReference type="InterPro" id="IPR020568">
    <property type="entry name" value="Ribosomal_Su5_D2-typ_SF"/>
</dbReference>
<gene>
    <name evidence="6" type="primary">rnpA</name>
    <name evidence="8" type="ORF">SAMN05216199_2786</name>
</gene>
<evidence type="ECO:0000256" key="3">
    <source>
        <dbReference type="ARBA" id="ARBA00022759"/>
    </source>
</evidence>
<keyword evidence="2 6" id="KW-0540">Nuclease</keyword>
<dbReference type="OrthoDB" id="196964at2"/>
<sequence>MLPAQHRLRQSADFAAAVRATGGARSGSRLIVVHANQTDARAGHPPRVGFVVSKAVGSAVVRNRTKRRLRALAHQRLDRIPLGTDLVIRANPPAAQASSPELGADLDALLARVLRRLGTAVAGGAR</sequence>
<evidence type="ECO:0000256" key="7">
    <source>
        <dbReference type="NCBIfam" id="TIGR00188"/>
    </source>
</evidence>
<proteinExistence type="inferred from homology"/>
<dbReference type="GO" id="GO:0004526">
    <property type="term" value="F:ribonuclease P activity"/>
    <property type="evidence" value="ECO:0007669"/>
    <property type="project" value="UniProtKB-UniRule"/>
</dbReference>
<evidence type="ECO:0000256" key="6">
    <source>
        <dbReference type="HAMAP-Rule" id="MF_00227"/>
    </source>
</evidence>
<dbReference type="NCBIfam" id="TIGR00188">
    <property type="entry name" value="rnpA"/>
    <property type="match status" value="1"/>
</dbReference>
<evidence type="ECO:0000256" key="5">
    <source>
        <dbReference type="ARBA" id="ARBA00022884"/>
    </source>
</evidence>
<keyword evidence="9" id="KW-1185">Reference proteome</keyword>
<comment type="catalytic activity">
    <reaction evidence="6">
        <text>Endonucleolytic cleavage of RNA, removing 5'-extranucleotides from tRNA precursor.</text>
        <dbReference type="EC" id="3.1.26.5"/>
    </reaction>
</comment>
<dbReference type="SUPFAM" id="SSF54211">
    <property type="entry name" value="Ribosomal protein S5 domain 2-like"/>
    <property type="match status" value="1"/>
</dbReference>
<dbReference type="PANTHER" id="PTHR33992:SF1">
    <property type="entry name" value="RIBONUCLEASE P PROTEIN COMPONENT"/>
    <property type="match status" value="1"/>
</dbReference>
<comment type="similarity">
    <text evidence="6">Belongs to the RnpA family.</text>
</comment>
<dbReference type="GO" id="GO:0001682">
    <property type="term" value="P:tRNA 5'-leader removal"/>
    <property type="evidence" value="ECO:0007669"/>
    <property type="project" value="UniProtKB-UniRule"/>
</dbReference>
<keyword evidence="3 6" id="KW-0255">Endonuclease</keyword>
<dbReference type="HAMAP" id="MF_00227">
    <property type="entry name" value="RNase_P"/>
    <property type="match status" value="1"/>
</dbReference>
<protein>
    <recommendedName>
        <fullName evidence="6 7">Ribonuclease P protein component</fullName>
        <shortName evidence="6">RNase P protein</shortName>
        <shortName evidence="6">RNaseP protein</shortName>
        <ecNumber evidence="6 7">3.1.26.5</ecNumber>
    </recommendedName>
    <alternativeName>
        <fullName evidence="6">Protein C5</fullName>
    </alternativeName>
</protein>
<dbReference type="GO" id="GO:0030677">
    <property type="term" value="C:ribonuclease P complex"/>
    <property type="evidence" value="ECO:0007669"/>
    <property type="project" value="TreeGrafter"/>
</dbReference>
<dbReference type="GO" id="GO:0042781">
    <property type="term" value="F:3'-tRNA processing endoribonuclease activity"/>
    <property type="evidence" value="ECO:0007669"/>
    <property type="project" value="TreeGrafter"/>
</dbReference>
<dbReference type="EMBL" id="FOHB01000004">
    <property type="protein sequence ID" value="SES28978.1"/>
    <property type="molecule type" value="Genomic_DNA"/>
</dbReference>
<comment type="function">
    <text evidence="6">RNaseP catalyzes the removal of the 5'-leader sequence from pre-tRNA to produce the mature 5'-terminus. It can also cleave other RNA substrates such as 4.5S RNA. The protein component plays an auxiliary but essential role in vivo by binding to the 5'-leader sequence and broadening the substrate specificity of the ribozyme.</text>
</comment>
<dbReference type="STRING" id="587636.SAMN05216199_2786"/>
<dbReference type="InterPro" id="IPR000100">
    <property type="entry name" value="RNase_P"/>
</dbReference>
<comment type="subunit">
    <text evidence="6">Consists of a catalytic RNA component (M1 or rnpB) and a protein subunit.</text>
</comment>
<evidence type="ECO:0000256" key="1">
    <source>
        <dbReference type="ARBA" id="ARBA00022694"/>
    </source>
</evidence>
<evidence type="ECO:0000313" key="8">
    <source>
        <dbReference type="EMBL" id="SES28978.1"/>
    </source>
</evidence>
<keyword evidence="5 6" id="KW-0694">RNA-binding</keyword>
<dbReference type="RefSeq" id="WP_091759054.1">
    <property type="nucleotide sequence ID" value="NZ_FOHB01000004.1"/>
</dbReference>
<reference evidence="9" key="1">
    <citation type="submission" date="2016-10" db="EMBL/GenBank/DDBJ databases">
        <authorList>
            <person name="Varghese N."/>
            <person name="Submissions S."/>
        </authorList>
    </citation>
    <scope>NUCLEOTIDE SEQUENCE [LARGE SCALE GENOMIC DNA]</scope>
    <source>
        <strain evidence="9">CGMCC 1.6963</strain>
    </source>
</reference>
<dbReference type="PANTHER" id="PTHR33992">
    <property type="entry name" value="RIBONUCLEASE P PROTEIN COMPONENT"/>
    <property type="match status" value="1"/>
</dbReference>
<name>A0A1H9W506_9MICO</name>
<evidence type="ECO:0000256" key="2">
    <source>
        <dbReference type="ARBA" id="ARBA00022722"/>
    </source>
</evidence>
<evidence type="ECO:0000256" key="4">
    <source>
        <dbReference type="ARBA" id="ARBA00022801"/>
    </source>
</evidence>
<evidence type="ECO:0000313" key="9">
    <source>
        <dbReference type="Proteomes" id="UP000199019"/>
    </source>
</evidence>
<dbReference type="Gene3D" id="3.30.230.10">
    <property type="match status" value="1"/>
</dbReference>
<keyword evidence="1 6" id="KW-0819">tRNA processing</keyword>
<dbReference type="InterPro" id="IPR014721">
    <property type="entry name" value="Ribsml_uS5_D2-typ_fold_subgr"/>
</dbReference>
<dbReference type="Pfam" id="PF00825">
    <property type="entry name" value="Ribonuclease_P"/>
    <property type="match status" value="1"/>
</dbReference>
<keyword evidence="4 6" id="KW-0378">Hydrolase</keyword>
<dbReference type="GO" id="GO:0000049">
    <property type="term" value="F:tRNA binding"/>
    <property type="evidence" value="ECO:0007669"/>
    <property type="project" value="UniProtKB-UniRule"/>
</dbReference>
<dbReference type="AlphaFoldDB" id="A0A1H9W506"/>
<dbReference type="Proteomes" id="UP000199019">
    <property type="component" value="Unassembled WGS sequence"/>
</dbReference>